<sequence length="187" mass="19502">MHPTLILALASLTSARTLKSQGLRLAPRDITLPNTPSGGLPPTAQAAVGSVLGDSASGGEVGAANWTGACTQAASDLCKSPSNLGALDQWVWSQNTNAPTCMVGLWQPNPTPTDPNTPKGVKPLTQDNCNLYFGQMQTTLQAIIQKNPSVDRGSVNIVNFPNNNAQDAGYSAGSQVDSTRPSFIMQP</sequence>
<evidence type="ECO:0000313" key="4">
    <source>
        <dbReference type="Proteomes" id="UP001161017"/>
    </source>
</evidence>
<keyword evidence="2" id="KW-0732">Signal</keyword>
<feature type="chain" id="PRO_5041206795" evidence="2">
    <location>
        <begin position="16"/>
        <end position="187"/>
    </location>
</feature>
<organism evidence="3 4">
    <name type="scientific">Ramalina farinacea</name>
    <dbReference type="NCBI Taxonomy" id="258253"/>
    <lineage>
        <taxon>Eukaryota</taxon>
        <taxon>Fungi</taxon>
        <taxon>Dikarya</taxon>
        <taxon>Ascomycota</taxon>
        <taxon>Pezizomycotina</taxon>
        <taxon>Lecanoromycetes</taxon>
        <taxon>OSLEUM clade</taxon>
        <taxon>Lecanoromycetidae</taxon>
        <taxon>Lecanorales</taxon>
        <taxon>Lecanorineae</taxon>
        <taxon>Ramalinaceae</taxon>
        <taxon>Ramalina</taxon>
    </lineage>
</organism>
<proteinExistence type="predicted"/>
<feature type="signal peptide" evidence="2">
    <location>
        <begin position="1"/>
        <end position="15"/>
    </location>
</feature>
<evidence type="ECO:0000313" key="3">
    <source>
        <dbReference type="EMBL" id="MDI1488987.1"/>
    </source>
</evidence>
<evidence type="ECO:0000256" key="2">
    <source>
        <dbReference type="SAM" id="SignalP"/>
    </source>
</evidence>
<dbReference type="AlphaFoldDB" id="A0AA43TYD2"/>
<keyword evidence="4" id="KW-1185">Reference proteome</keyword>
<evidence type="ECO:0000256" key="1">
    <source>
        <dbReference type="SAM" id="MobiDB-lite"/>
    </source>
</evidence>
<comment type="caution">
    <text evidence="3">The sequence shown here is derived from an EMBL/GenBank/DDBJ whole genome shotgun (WGS) entry which is preliminary data.</text>
</comment>
<reference evidence="3" key="1">
    <citation type="journal article" date="2023" name="Genome Biol. Evol.">
        <title>First Whole Genome Sequence and Flow Cytometry Genome Size Data for the Lichen-Forming Fungus Ramalina farinacea (Ascomycota).</title>
        <authorList>
            <person name="Llewellyn T."/>
            <person name="Mian S."/>
            <person name="Hill R."/>
            <person name="Leitch I.J."/>
            <person name="Gaya E."/>
        </authorList>
    </citation>
    <scope>NUCLEOTIDE SEQUENCE</scope>
    <source>
        <strain evidence="3">LIQ254RAFAR</strain>
    </source>
</reference>
<gene>
    <name evidence="3" type="ORF">OHK93_008264</name>
</gene>
<protein>
    <submittedName>
        <fullName evidence="3">Uncharacterized protein</fullName>
    </submittedName>
</protein>
<dbReference type="EMBL" id="JAPUFD010000008">
    <property type="protein sequence ID" value="MDI1488987.1"/>
    <property type="molecule type" value="Genomic_DNA"/>
</dbReference>
<accession>A0AA43TYD2</accession>
<dbReference type="Proteomes" id="UP001161017">
    <property type="component" value="Unassembled WGS sequence"/>
</dbReference>
<feature type="region of interest" description="Disordered" evidence="1">
    <location>
        <begin position="164"/>
        <end position="187"/>
    </location>
</feature>
<feature type="compositionally biased region" description="Polar residues" evidence="1">
    <location>
        <begin position="164"/>
        <end position="181"/>
    </location>
</feature>
<name>A0AA43TYD2_9LECA</name>